<name>A0ABD8B2D7_PAEAM</name>
<evidence type="ECO:0000313" key="2">
    <source>
        <dbReference type="Proteomes" id="UP001364764"/>
    </source>
</evidence>
<dbReference type="RefSeq" id="WP_165789979.1">
    <property type="nucleotide sequence ID" value="NZ_CP145893.1"/>
</dbReference>
<keyword evidence="1" id="KW-0614">Plasmid</keyword>
<reference evidence="1 2" key="1">
    <citation type="submission" date="2024-02" db="EMBL/GenBank/DDBJ databases">
        <title>Complete sequences of two Paenibacillus sp. strains and one Lysinibacillus strain isolated from the environment on STAA medium highlight biotechnological potential.</title>
        <authorList>
            <person name="Attere S.A."/>
            <person name="Piche L.C."/>
            <person name="Intertaglia L."/>
            <person name="Lami R."/>
            <person name="Charette S.J."/>
            <person name="Vincent A.T."/>
        </authorList>
    </citation>
    <scope>NUCLEOTIDE SEQUENCE [LARGE SCALE GENOMIC DNA]</scope>
    <source>
        <strain evidence="1 2">Y5S-7</strain>
        <plasmid evidence="1 2">pY5S7-1</plasmid>
    </source>
</reference>
<protein>
    <submittedName>
        <fullName evidence="1">Uncharacterized protein</fullName>
    </submittedName>
</protein>
<evidence type="ECO:0000313" key="1">
    <source>
        <dbReference type="EMBL" id="WWP24012.1"/>
    </source>
</evidence>
<accession>A0ABD8B2D7</accession>
<dbReference type="GeneID" id="93479919"/>
<dbReference type="Proteomes" id="UP001364764">
    <property type="component" value="Plasmid pY5S7-1"/>
</dbReference>
<dbReference type="EMBL" id="CP145893">
    <property type="protein sequence ID" value="WWP24012.1"/>
    <property type="molecule type" value="Genomic_DNA"/>
</dbReference>
<proteinExistence type="predicted"/>
<sequence length="113" mass="13206">MDKEDFKHFSKTVDWIKQSDHTINTWFTSLCVLTKTVPGLHVFPYSQIDILFRLPDAPTDMPYALLILCTGNQVIQLIVPHSDMEEGFKRYVTEVKRQFLIPHPKLLDKIKAY</sequence>
<geneLocation type="plasmid" evidence="1 2">
    <name>pY5S7-1</name>
</geneLocation>
<organism evidence="1 2">
    <name type="scientific">Paenibacillus amylolyticus</name>
    <dbReference type="NCBI Taxonomy" id="1451"/>
    <lineage>
        <taxon>Bacteria</taxon>
        <taxon>Bacillati</taxon>
        <taxon>Bacillota</taxon>
        <taxon>Bacilli</taxon>
        <taxon>Bacillales</taxon>
        <taxon>Paenibacillaceae</taxon>
        <taxon>Paenibacillus</taxon>
    </lineage>
</organism>
<dbReference type="AlphaFoldDB" id="A0ABD8B2D7"/>
<gene>
    <name evidence="1" type="ORF">V6668_30600</name>
</gene>